<reference evidence="2" key="1">
    <citation type="submission" date="2018-05" db="EMBL/GenBank/DDBJ databases">
        <authorList>
            <person name="Lanie J.A."/>
            <person name="Ng W.-L."/>
            <person name="Kazmierczak K.M."/>
            <person name="Andrzejewski T.M."/>
            <person name="Davidsen T.M."/>
            <person name="Wayne K.J."/>
            <person name="Tettelin H."/>
            <person name="Glass J.I."/>
            <person name="Rusch D."/>
            <person name="Podicherti R."/>
            <person name="Tsui H.-C.T."/>
            <person name="Winkler M.E."/>
        </authorList>
    </citation>
    <scope>NUCLEOTIDE SEQUENCE</scope>
</reference>
<proteinExistence type="predicted"/>
<dbReference type="InterPro" id="IPR001926">
    <property type="entry name" value="TrpB-like_PALP"/>
</dbReference>
<dbReference type="GO" id="GO:0030170">
    <property type="term" value="F:pyridoxal phosphate binding"/>
    <property type="evidence" value="ECO:0007669"/>
    <property type="project" value="InterPro"/>
</dbReference>
<dbReference type="PANTHER" id="PTHR42937">
    <property type="match status" value="1"/>
</dbReference>
<dbReference type="Pfam" id="PF00291">
    <property type="entry name" value="PALP"/>
    <property type="match status" value="1"/>
</dbReference>
<accession>A0A381XWA3</accession>
<dbReference type="InterPro" id="IPR036052">
    <property type="entry name" value="TrpB-like_PALP_sf"/>
</dbReference>
<dbReference type="EMBL" id="UINC01016532">
    <property type="protein sequence ID" value="SVA68762.1"/>
    <property type="molecule type" value="Genomic_DNA"/>
</dbReference>
<dbReference type="InterPro" id="IPR010081">
    <property type="entry name" value="DiNH2opropionate_NH3_lyase"/>
</dbReference>
<feature type="domain" description="Tryptophan synthase beta chain-like PALP" evidence="1">
    <location>
        <begin position="31"/>
        <end position="347"/>
    </location>
</feature>
<dbReference type="PANTHER" id="PTHR42937:SF1">
    <property type="entry name" value="DIAMINOPROPIONATE AMMONIA-LYASE"/>
    <property type="match status" value="1"/>
</dbReference>
<dbReference type="SUPFAM" id="SSF53686">
    <property type="entry name" value="Tryptophan synthase beta subunit-like PLP-dependent enzymes"/>
    <property type="match status" value="1"/>
</dbReference>
<evidence type="ECO:0000259" key="1">
    <source>
        <dbReference type="Pfam" id="PF00291"/>
    </source>
</evidence>
<organism evidence="2">
    <name type="scientific">marine metagenome</name>
    <dbReference type="NCBI Taxonomy" id="408172"/>
    <lineage>
        <taxon>unclassified sequences</taxon>
        <taxon>metagenomes</taxon>
        <taxon>ecological metagenomes</taxon>
    </lineage>
</organism>
<dbReference type="Gene3D" id="3.40.50.1100">
    <property type="match status" value="2"/>
</dbReference>
<dbReference type="GO" id="GO:0008838">
    <property type="term" value="F:diaminopropionate ammonia-lyase activity"/>
    <property type="evidence" value="ECO:0007669"/>
    <property type="project" value="InterPro"/>
</dbReference>
<sequence length="393" mass="43405">MRKEEPVFIDTSDTALNFKEGEAYNFHKSLPGYNPTDLINLKSLSKKIGISDCLIKDESQRLGLNAFKVLGASFAIAKIIQSVLIHNDYGARFLFDPHALNFQLIKEMSEEIKDLTFVTATDGNHGRAVAWGAEKFGCKAVVYMPKGSSRFRLESILSHGARAEITELNYDETVRYAAKKAENNHWNLLQDTSWSGYELVAKNIMIGYQTILSEFVEQGEEIPTHVIAQAGVGSYAASIFDGFSRLDEPSRPKLILLEPSGAACFFNSVRIGDGKPHLTKKLDTIMAGLSCGMPSKIAWETIASVTDKLITCDDSIAEKGMRLLANPTDGDTRIISGESGALPLGFLYEVCTNKAFKEIKEDLELNSSSKVFFISTEGDTDPELYNKITSRVK</sequence>
<dbReference type="NCBIfam" id="NF006058">
    <property type="entry name" value="PRK08206.1"/>
    <property type="match status" value="1"/>
</dbReference>
<gene>
    <name evidence="2" type="ORF">METZ01_LOCUS121616</name>
</gene>
<dbReference type="CDD" id="cd00640">
    <property type="entry name" value="Trp-synth-beta_II"/>
    <property type="match status" value="1"/>
</dbReference>
<name>A0A381XWA3_9ZZZZ</name>
<dbReference type="AlphaFoldDB" id="A0A381XWA3"/>
<protein>
    <recommendedName>
        <fullName evidence="1">Tryptophan synthase beta chain-like PALP domain-containing protein</fullName>
    </recommendedName>
</protein>
<evidence type="ECO:0000313" key="2">
    <source>
        <dbReference type="EMBL" id="SVA68762.1"/>
    </source>
</evidence>
<dbReference type="NCBIfam" id="TIGR01747">
    <property type="entry name" value="diampropi_NH3ly"/>
    <property type="match status" value="1"/>
</dbReference>